<evidence type="ECO:0000313" key="7">
    <source>
        <dbReference type="EMBL" id="XDV62497.1"/>
    </source>
</evidence>
<feature type="transmembrane region" description="Helical" evidence="6">
    <location>
        <begin position="287"/>
        <end position="306"/>
    </location>
</feature>
<name>A0AB39Y1W9_9ACTN</name>
<proteinExistence type="predicted"/>
<dbReference type="Pfam" id="PF01040">
    <property type="entry name" value="UbiA"/>
    <property type="match status" value="1"/>
</dbReference>
<feature type="transmembrane region" description="Helical" evidence="6">
    <location>
        <begin position="257"/>
        <end position="275"/>
    </location>
</feature>
<feature type="transmembrane region" description="Helical" evidence="6">
    <location>
        <begin position="72"/>
        <end position="91"/>
    </location>
</feature>
<sequence>MSPARAADGTPPTPAPAPQTGRRPKPAVSGPPGPPGRSVLFGLLGACHPVPAAAVTLFAAALAAAVGRSLPGAALAVAAVAAGQLSVGWCNDRVDLGRDLATGRRDKPLVSGAVRPAAVTAAALTALLLCVPLSLAGGWLAGCAHLCGVAAAWAYNLRLKGTAFSWLPYALAFGLLPAFVTLGLPGAPWPPWWLTAAAALLGAGAHFANVLPDLDEDLATGVVGLPHRLGARRAAAVGGLLVLGSAVALVAGPPGRVPPYGWGLLAATTVAVLLGAGRPTGRSRIPFLATMGVAGADVVLLLVRGADLAGLG</sequence>
<evidence type="ECO:0000256" key="3">
    <source>
        <dbReference type="ARBA" id="ARBA00022989"/>
    </source>
</evidence>
<feature type="compositionally biased region" description="Low complexity" evidence="5">
    <location>
        <begin position="1"/>
        <end position="10"/>
    </location>
</feature>
<dbReference type="CDD" id="cd13956">
    <property type="entry name" value="PT_UbiA"/>
    <property type="match status" value="1"/>
</dbReference>
<evidence type="ECO:0000256" key="1">
    <source>
        <dbReference type="ARBA" id="ARBA00004141"/>
    </source>
</evidence>
<accession>A0AB39Y1W9</accession>
<feature type="region of interest" description="Disordered" evidence="5">
    <location>
        <begin position="1"/>
        <end position="34"/>
    </location>
</feature>
<keyword evidence="2 6" id="KW-0812">Transmembrane</keyword>
<dbReference type="EMBL" id="CP165727">
    <property type="protein sequence ID" value="XDV62497.1"/>
    <property type="molecule type" value="Genomic_DNA"/>
</dbReference>
<evidence type="ECO:0000256" key="2">
    <source>
        <dbReference type="ARBA" id="ARBA00022692"/>
    </source>
</evidence>
<dbReference type="InterPro" id="IPR000537">
    <property type="entry name" value="UbiA_prenyltransferase"/>
</dbReference>
<feature type="transmembrane region" description="Helical" evidence="6">
    <location>
        <begin position="233"/>
        <end position="251"/>
    </location>
</feature>
<dbReference type="RefSeq" id="WP_369777052.1">
    <property type="nucleotide sequence ID" value="NZ_CP165727.1"/>
</dbReference>
<reference evidence="7" key="1">
    <citation type="submission" date="2024-08" db="EMBL/GenBank/DDBJ databases">
        <authorList>
            <person name="Yu S.T."/>
        </authorList>
    </citation>
    <scope>NUCLEOTIDE SEQUENCE</scope>
    <source>
        <strain evidence="7">R33</strain>
    </source>
</reference>
<dbReference type="AlphaFoldDB" id="A0AB39Y1W9"/>
<feature type="transmembrane region" description="Helical" evidence="6">
    <location>
        <begin position="192"/>
        <end position="212"/>
    </location>
</feature>
<evidence type="ECO:0000256" key="5">
    <source>
        <dbReference type="SAM" id="MobiDB-lite"/>
    </source>
</evidence>
<gene>
    <name evidence="7" type="ORF">AB5J51_05895</name>
</gene>
<evidence type="ECO:0000256" key="6">
    <source>
        <dbReference type="SAM" id="Phobius"/>
    </source>
</evidence>
<evidence type="ECO:0000256" key="4">
    <source>
        <dbReference type="ARBA" id="ARBA00023136"/>
    </source>
</evidence>
<feature type="transmembrane region" description="Helical" evidence="6">
    <location>
        <begin position="135"/>
        <end position="154"/>
    </location>
</feature>
<feature type="transmembrane region" description="Helical" evidence="6">
    <location>
        <begin position="39"/>
        <end position="66"/>
    </location>
</feature>
<feature type="transmembrane region" description="Helical" evidence="6">
    <location>
        <begin position="166"/>
        <end position="186"/>
    </location>
</feature>
<dbReference type="GO" id="GO:0016765">
    <property type="term" value="F:transferase activity, transferring alkyl or aryl (other than methyl) groups"/>
    <property type="evidence" value="ECO:0007669"/>
    <property type="project" value="InterPro"/>
</dbReference>
<organism evidence="7">
    <name type="scientific">Streptomyces sp. R33</name>
    <dbReference type="NCBI Taxonomy" id="3238629"/>
    <lineage>
        <taxon>Bacteria</taxon>
        <taxon>Bacillati</taxon>
        <taxon>Actinomycetota</taxon>
        <taxon>Actinomycetes</taxon>
        <taxon>Kitasatosporales</taxon>
        <taxon>Streptomycetaceae</taxon>
        <taxon>Streptomyces</taxon>
    </lineage>
</organism>
<protein>
    <submittedName>
        <fullName evidence="7">UbiA family prenyltransferase</fullName>
    </submittedName>
</protein>
<dbReference type="GO" id="GO:0016020">
    <property type="term" value="C:membrane"/>
    <property type="evidence" value="ECO:0007669"/>
    <property type="project" value="UniProtKB-SubCell"/>
</dbReference>
<keyword evidence="4 6" id="KW-0472">Membrane</keyword>
<dbReference type="Gene3D" id="1.10.357.140">
    <property type="entry name" value="UbiA prenyltransferase"/>
    <property type="match status" value="1"/>
</dbReference>
<feature type="transmembrane region" description="Helical" evidence="6">
    <location>
        <begin position="112"/>
        <end position="129"/>
    </location>
</feature>
<dbReference type="InterPro" id="IPR044878">
    <property type="entry name" value="UbiA_sf"/>
</dbReference>
<keyword evidence="3 6" id="KW-1133">Transmembrane helix</keyword>
<comment type="subcellular location">
    <subcellularLocation>
        <location evidence="1">Membrane</location>
        <topology evidence="1">Multi-pass membrane protein</topology>
    </subcellularLocation>
</comment>